<evidence type="ECO:0000313" key="1">
    <source>
        <dbReference type="EMBL" id="MDB8002727.1"/>
    </source>
</evidence>
<proteinExistence type="predicted"/>
<dbReference type="EMBL" id="JAQLXW010000001">
    <property type="protein sequence ID" value="MDB8002727.1"/>
    <property type="molecule type" value="Genomic_DNA"/>
</dbReference>
<dbReference type="AlphaFoldDB" id="A0AAW6CTB1"/>
<evidence type="ECO:0000313" key="2">
    <source>
        <dbReference type="Proteomes" id="UP001210809"/>
    </source>
</evidence>
<name>A0AAW6CTB1_9FIRM</name>
<dbReference type="Proteomes" id="UP001210809">
    <property type="component" value="Unassembled WGS sequence"/>
</dbReference>
<comment type="caution">
    <text evidence="1">The sequence shown here is derived from an EMBL/GenBank/DDBJ whole genome shotgun (WGS) entry which is preliminary data.</text>
</comment>
<protein>
    <submittedName>
        <fullName evidence="1">Type I-E CRISPR-associated protein Cas7/Cse4/CasC</fullName>
    </submittedName>
</protein>
<reference evidence="1" key="1">
    <citation type="submission" date="2023-01" db="EMBL/GenBank/DDBJ databases">
        <title>Human gut microbiome strain richness.</title>
        <authorList>
            <person name="Chen-Liaw A."/>
        </authorList>
    </citation>
    <scope>NUCLEOTIDE SEQUENCE</scope>
    <source>
        <strain evidence="1">1001283st1_G1_1001283B150217_161031</strain>
    </source>
</reference>
<gene>
    <name evidence="1" type="primary">cas7e</name>
    <name evidence="1" type="ORF">PNE09_01465</name>
</gene>
<organism evidence="1 2">
    <name type="scientific">[Eubacterium] siraeum</name>
    <dbReference type="NCBI Taxonomy" id="39492"/>
    <lineage>
        <taxon>Bacteria</taxon>
        <taxon>Bacillati</taxon>
        <taxon>Bacillota</taxon>
        <taxon>Clostridia</taxon>
        <taxon>Eubacteriales</taxon>
        <taxon>Oscillospiraceae</taxon>
        <taxon>Oscillospiraceae incertae sedis</taxon>
    </lineage>
</organism>
<dbReference type="Pfam" id="PF09344">
    <property type="entry name" value="Cas_CT1975"/>
    <property type="match status" value="1"/>
</dbReference>
<accession>A0AAW6CTB1</accession>
<sequence length="353" mass="38918">MSNERLYVDFHVVQTVPPSCVNRDDTGRPKTAFYGGANRARVSSQSWKHAMRLMFNELFTSEELGYRTMHAVDLIANEIKKLDSSFDDETAVKEAIKAMNSAGVKINEKKDNKTGALFFISAVQANNLAQLVINGEKDAKLYKQALKETPSVDIALFGRMVADDADLNVDAASQVAHSISTHAVQNEYDYFTAVDDCSPEDSAGAGHLGTTEFNSSTLYRYATVNVAQLKKSIGVSVAEVIKGFAEAFICSMPTGKQNSYANRTYPDMVYVTIRKDQPVNLVGAFEKPVISNNGYVEESVKKLQEYAGKVYDNFSGKPVKSFVIGADAISDAERVNLDELLEKLYSYIKDEVV</sequence>
<dbReference type="NCBIfam" id="TIGR01869">
    <property type="entry name" value="casC_Cse4"/>
    <property type="match status" value="1"/>
</dbReference>
<dbReference type="InterPro" id="IPR010148">
    <property type="entry name" value="CRISPR-assoc_prot_CT1975"/>
</dbReference>